<organism evidence="3">
    <name type="scientific">Cupriavidus oxalaticus</name>
    <dbReference type="NCBI Taxonomy" id="96344"/>
    <lineage>
        <taxon>Bacteria</taxon>
        <taxon>Pseudomonadati</taxon>
        <taxon>Pseudomonadota</taxon>
        <taxon>Betaproteobacteria</taxon>
        <taxon>Burkholderiales</taxon>
        <taxon>Burkholderiaceae</taxon>
        <taxon>Cupriavidus</taxon>
    </lineage>
</organism>
<feature type="transmembrane region" description="Helical" evidence="1">
    <location>
        <begin position="40"/>
        <end position="60"/>
    </location>
</feature>
<name>A0A375GHA9_9BURK</name>
<dbReference type="GeneID" id="303488271"/>
<keyword evidence="4" id="KW-1185">Reference proteome</keyword>
<evidence type="ECO:0000313" key="2">
    <source>
        <dbReference type="EMBL" id="QRQ91735.1"/>
    </source>
</evidence>
<dbReference type="Proteomes" id="UP000256862">
    <property type="component" value="Plasmid CO2235_mp"/>
</dbReference>
<keyword evidence="1" id="KW-0812">Transmembrane</keyword>
<dbReference type="EMBL" id="OGUS01000132">
    <property type="protein sequence ID" value="SPC17877.1"/>
    <property type="molecule type" value="Genomic_DNA"/>
</dbReference>
<dbReference type="Proteomes" id="UP000623307">
    <property type="component" value="Chromosome 1"/>
</dbReference>
<dbReference type="RefSeq" id="WP_147318588.1">
    <property type="nucleotide sequence ID" value="NZ_CP032518.1"/>
</dbReference>
<keyword evidence="1" id="KW-0472">Membrane</keyword>
<reference evidence="2 4" key="2">
    <citation type="submission" date="2021-02" db="EMBL/GenBank/DDBJ databases">
        <title>Complete Genome Sequence of Cupriavidus oxalaticus Strain Ox1, a Soil Oxalate-Degrading Species.</title>
        <authorList>
            <person name="Palmieri F."/>
            <person name="Udriet P."/>
            <person name="Deuasquier M."/>
            <person name="Beaudoing E."/>
            <person name="Johnson S.L."/>
            <person name="Davenport K.W."/>
            <person name="Chain P.S."/>
            <person name="Bindschedler S."/>
            <person name="Junier P."/>
        </authorList>
    </citation>
    <scope>NUCLEOTIDE SEQUENCE [LARGE SCALE GENOMIC DNA]</scope>
    <source>
        <strain evidence="2 4">Ox1</strain>
    </source>
</reference>
<dbReference type="AlphaFoldDB" id="A0A375GHA9"/>
<evidence type="ECO:0000313" key="3">
    <source>
        <dbReference type="EMBL" id="SPC17877.1"/>
    </source>
</evidence>
<evidence type="ECO:0000313" key="4">
    <source>
        <dbReference type="Proteomes" id="UP000623307"/>
    </source>
</evidence>
<evidence type="ECO:0000256" key="1">
    <source>
        <dbReference type="SAM" id="Phobius"/>
    </source>
</evidence>
<gene>
    <name evidence="3" type="ORF">CO2235_MP10223</name>
    <name evidence="2" type="ORF">JTE92_02020</name>
</gene>
<keyword evidence="1" id="KW-1133">Transmembrane helix</keyword>
<protein>
    <submittedName>
        <fullName evidence="3">Uncharacterized protein</fullName>
    </submittedName>
</protein>
<feature type="transmembrane region" description="Helical" evidence="1">
    <location>
        <begin position="72"/>
        <end position="93"/>
    </location>
</feature>
<accession>A0A375GHA9</accession>
<reference evidence="3" key="1">
    <citation type="submission" date="2018-01" db="EMBL/GenBank/DDBJ databases">
        <authorList>
            <person name="Clerissi C."/>
        </authorList>
    </citation>
    <scope>NUCLEOTIDE SEQUENCE</scope>
    <source>
        <strain evidence="3">Cupriavidus oxalaticus LMG 2235</strain>
    </source>
</reference>
<sequence>MNKKQKNADPSRTASFNIGMLLAIPAIAVSIFYGSMSHEFSLSFIMISFISGFATVLFLFRAVSKRNYSIPLLLIGMVVAAALVVFLYINLAFRDAWHSVR</sequence>
<proteinExistence type="predicted"/>
<feature type="transmembrane region" description="Helical" evidence="1">
    <location>
        <begin position="12"/>
        <end position="34"/>
    </location>
</feature>
<dbReference type="EMBL" id="CP069811">
    <property type="protein sequence ID" value="QRQ91735.1"/>
    <property type="molecule type" value="Genomic_DNA"/>
</dbReference>